<dbReference type="Proteomes" id="UP001500466">
    <property type="component" value="Unassembled WGS sequence"/>
</dbReference>
<proteinExistence type="predicted"/>
<sequence length="175" mass="19310">MPNTPATPAPTTDAPAPAAPAAGHHLAQLNVARLVAPIDSPQLAEFVAALPEINGLAEAAPGFVWRLLEDPDDPYATVPPAVFGPEYLVNLSVWRDADSLWDFVYRSNHMELLRRRRDWFTDPGRHSQVLWWVPAGTQPTEHDAAARLDHLRTHGPTPEAFTFRTRFPAPDTAGR</sequence>
<dbReference type="SUPFAM" id="SSF54909">
    <property type="entry name" value="Dimeric alpha+beta barrel"/>
    <property type="match status" value="1"/>
</dbReference>
<reference evidence="4" key="1">
    <citation type="journal article" date="2019" name="Int. J. Syst. Evol. Microbiol.">
        <title>The Global Catalogue of Microorganisms (GCM) 10K type strain sequencing project: providing services to taxonomists for standard genome sequencing and annotation.</title>
        <authorList>
            <consortium name="The Broad Institute Genomics Platform"/>
            <consortium name="The Broad Institute Genome Sequencing Center for Infectious Disease"/>
            <person name="Wu L."/>
            <person name="Ma J."/>
        </authorList>
    </citation>
    <scope>NUCLEOTIDE SEQUENCE [LARGE SCALE GENOMIC DNA]</scope>
    <source>
        <strain evidence="4">JCM 17986</strain>
    </source>
</reference>
<evidence type="ECO:0000256" key="1">
    <source>
        <dbReference type="SAM" id="MobiDB-lite"/>
    </source>
</evidence>
<evidence type="ECO:0000313" key="3">
    <source>
        <dbReference type="EMBL" id="GAA4974563.1"/>
    </source>
</evidence>
<dbReference type="EMBL" id="BAABHS010000016">
    <property type="protein sequence ID" value="GAA4974563.1"/>
    <property type="molecule type" value="Genomic_DNA"/>
</dbReference>
<dbReference type="InterPro" id="IPR021708">
    <property type="entry name" value="DUF3291"/>
</dbReference>
<dbReference type="Pfam" id="PF11695">
    <property type="entry name" value="DUF3291"/>
    <property type="match status" value="1"/>
</dbReference>
<organism evidence="3 4">
    <name type="scientific">Yinghuangia aomiensis</name>
    <dbReference type="NCBI Taxonomy" id="676205"/>
    <lineage>
        <taxon>Bacteria</taxon>
        <taxon>Bacillati</taxon>
        <taxon>Actinomycetota</taxon>
        <taxon>Actinomycetes</taxon>
        <taxon>Kitasatosporales</taxon>
        <taxon>Streptomycetaceae</taxon>
        <taxon>Yinghuangia</taxon>
    </lineage>
</organism>
<evidence type="ECO:0000259" key="2">
    <source>
        <dbReference type="Pfam" id="PF11695"/>
    </source>
</evidence>
<feature type="domain" description="DUF3291" evidence="2">
    <location>
        <begin position="26"/>
        <end position="165"/>
    </location>
</feature>
<dbReference type="RefSeq" id="WP_345677552.1">
    <property type="nucleotide sequence ID" value="NZ_BAABHS010000016.1"/>
</dbReference>
<evidence type="ECO:0000313" key="4">
    <source>
        <dbReference type="Proteomes" id="UP001500466"/>
    </source>
</evidence>
<feature type="compositionally biased region" description="Low complexity" evidence="1">
    <location>
        <begin position="9"/>
        <end position="21"/>
    </location>
</feature>
<feature type="region of interest" description="Disordered" evidence="1">
    <location>
        <begin position="1"/>
        <end position="21"/>
    </location>
</feature>
<name>A0ABP9HMP7_9ACTN</name>
<accession>A0ABP9HMP7</accession>
<protein>
    <submittedName>
        <fullName evidence="3">DUF3291 domain-containing protein</fullName>
    </submittedName>
</protein>
<gene>
    <name evidence="3" type="ORF">GCM10023205_46550</name>
</gene>
<dbReference type="InterPro" id="IPR011008">
    <property type="entry name" value="Dimeric_a/b-barrel"/>
</dbReference>
<keyword evidence="4" id="KW-1185">Reference proteome</keyword>
<comment type="caution">
    <text evidence="3">The sequence shown here is derived from an EMBL/GenBank/DDBJ whole genome shotgun (WGS) entry which is preliminary data.</text>
</comment>